<comment type="caution">
    <text evidence="2">The sequence shown here is derived from an EMBL/GenBank/DDBJ whole genome shotgun (WGS) entry which is preliminary data.</text>
</comment>
<keyword evidence="3" id="KW-1185">Reference proteome</keyword>
<proteinExistence type="predicted"/>
<feature type="region of interest" description="Disordered" evidence="1">
    <location>
        <begin position="223"/>
        <end position="290"/>
    </location>
</feature>
<feature type="region of interest" description="Disordered" evidence="1">
    <location>
        <begin position="1"/>
        <end position="30"/>
    </location>
</feature>
<accession>A0A437M580</accession>
<evidence type="ECO:0000313" key="3">
    <source>
        <dbReference type="Proteomes" id="UP000282971"/>
    </source>
</evidence>
<dbReference type="Proteomes" id="UP000282971">
    <property type="component" value="Unassembled WGS sequence"/>
</dbReference>
<evidence type="ECO:0000256" key="1">
    <source>
        <dbReference type="SAM" id="MobiDB-lite"/>
    </source>
</evidence>
<feature type="compositionally biased region" description="Basic residues" evidence="1">
    <location>
        <begin position="1"/>
        <end position="17"/>
    </location>
</feature>
<organism evidence="2 3">
    <name type="scientific">Sphingomonas crocodyli</name>
    <dbReference type="NCBI Taxonomy" id="1979270"/>
    <lineage>
        <taxon>Bacteria</taxon>
        <taxon>Pseudomonadati</taxon>
        <taxon>Pseudomonadota</taxon>
        <taxon>Alphaproteobacteria</taxon>
        <taxon>Sphingomonadales</taxon>
        <taxon>Sphingomonadaceae</taxon>
        <taxon>Sphingomonas</taxon>
    </lineage>
</organism>
<evidence type="ECO:0000313" key="2">
    <source>
        <dbReference type="EMBL" id="RVT92848.1"/>
    </source>
</evidence>
<dbReference type="OrthoDB" id="7282816at2"/>
<name>A0A437M580_9SPHN</name>
<dbReference type="EMBL" id="SACN01000001">
    <property type="protein sequence ID" value="RVT92848.1"/>
    <property type="molecule type" value="Genomic_DNA"/>
</dbReference>
<dbReference type="AlphaFoldDB" id="A0A437M580"/>
<sequence>MKKRRNPPRRAKAHKHPPAPAKPARPGFRSFTPVATRKHVSGFTPERQLGFIEALAECGCVEEACGRVGISATAAYALRRRIDAVSFRQAWEAALDYAVRRLSDAVFSRAIKGVARPIFYKGEQVGERRYYDERLAQFILRYRDPTRYGRFIDKLTAQRPPDAAAIMLNIATDRAMEAAYAMADGEPPEDLRPLAGIEPSFPTEAEWDEQSRAAEEARYDFAERFAPGEPEYGDRDEDYAWLDEYSDAEPTPPEPIAPEPVPPPPYEPWVPPRSMPGTGPRVRLLGGDSP</sequence>
<reference evidence="2 3" key="1">
    <citation type="submission" date="2019-01" db="EMBL/GenBank/DDBJ databases">
        <authorList>
            <person name="Chen W.-M."/>
        </authorList>
    </citation>
    <scope>NUCLEOTIDE SEQUENCE [LARGE SCALE GENOMIC DNA]</scope>
    <source>
        <strain evidence="2 3">CCP-7</strain>
    </source>
</reference>
<gene>
    <name evidence="2" type="ORF">EOD43_02735</name>
</gene>
<dbReference type="RefSeq" id="WP_127740866.1">
    <property type="nucleotide sequence ID" value="NZ_SACN01000001.1"/>
</dbReference>
<feature type="compositionally biased region" description="Acidic residues" evidence="1">
    <location>
        <begin position="234"/>
        <end position="247"/>
    </location>
</feature>
<feature type="compositionally biased region" description="Pro residues" evidence="1">
    <location>
        <begin position="250"/>
        <end position="274"/>
    </location>
</feature>
<protein>
    <submittedName>
        <fullName evidence="2">Uncharacterized protein</fullName>
    </submittedName>
</protein>